<feature type="transmembrane region" description="Helical" evidence="1">
    <location>
        <begin position="112"/>
        <end position="132"/>
    </location>
</feature>
<dbReference type="Proteomes" id="UP000243719">
    <property type="component" value="Unassembled WGS sequence"/>
</dbReference>
<feature type="transmembrane region" description="Helical" evidence="1">
    <location>
        <begin position="456"/>
        <end position="473"/>
    </location>
</feature>
<protein>
    <submittedName>
        <fullName evidence="2">Hopene-associated glycosyltransferase HpnB</fullName>
    </submittedName>
</protein>
<keyword evidence="2" id="KW-0808">Transferase</keyword>
<dbReference type="PANTHER" id="PTHR43646">
    <property type="entry name" value="GLYCOSYLTRANSFERASE"/>
    <property type="match status" value="1"/>
</dbReference>
<sequence length="503" mass="54823">MTGALADFRWRARFAFADSGQRAPCEAQGRVRGIRPRQRCPCIVHPSRSRRTALLLTGPCATDRRATDRRATDRRYPTAVDLGAHCVASRPALRESVICASMRTVPSLAPTMSWPFVVSLLSLSIWLGLLCLRGGFWRVRLPAAAAPPTDWPAVVAVVPARNEAEVVAEAVTSLLTQAYSGEFRVILVDDHSDDGTAALARAAAAACGREDRLHIVSAQPLPPGWSGKVWAQQQGVEAVAALLPDAEYVWLTDADIGHPPAALAGLVALARAEGRDLVSEMVRLRTASPAERLLIPAFVFFFAKLYPFQWVADARKRTAGAAGGCLLVRRAALDRIGQMRAIHDALIDDCALAAALKRHGPIRLDLSRAAVSLRPYDGWRPIWDMIARTAYTQLHYSRWALAGTVLAMTLTYLVPPVLTVTGALSGAIWTWPAALAWILMVCAYRPTLRYYGQAGLLAWLLPGVALFYLGATLDSARRHWLGRGGQWKGRAQGTATQQARPRR</sequence>
<feature type="transmembrane region" description="Helical" evidence="1">
    <location>
        <begin position="396"/>
        <end position="414"/>
    </location>
</feature>
<gene>
    <name evidence="2" type="ORF">SAMN05216551_10563</name>
</gene>
<feature type="transmembrane region" description="Helical" evidence="1">
    <location>
        <begin position="426"/>
        <end position="444"/>
    </location>
</feature>
<proteinExistence type="predicted"/>
<keyword evidence="1" id="KW-1133">Transmembrane helix</keyword>
<keyword evidence="3" id="KW-1185">Reference proteome</keyword>
<name>A0A1H2PNX0_9BURK</name>
<dbReference type="AlphaFoldDB" id="A0A1H2PNX0"/>
<dbReference type="STRING" id="1770053.SAMN05216551_10563"/>
<dbReference type="InterPro" id="IPR017832">
    <property type="entry name" value="Glyco_trans_2_hopen-assoc_HpnB"/>
</dbReference>
<keyword evidence="1" id="KW-0812">Transmembrane</keyword>
<dbReference type="Pfam" id="PF13641">
    <property type="entry name" value="Glyco_tranf_2_3"/>
    <property type="match status" value="1"/>
</dbReference>
<accession>A0A1H2PNX0</accession>
<evidence type="ECO:0000313" key="2">
    <source>
        <dbReference type="EMBL" id="SDV48403.1"/>
    </source>
</evidence>
<dbReference type="GO" id="GO:0016740">
    <property type="term" value="F:transferase activity"/>
    <property type="evidence" value="ECO:0007669"/>
    <property type="project" value="UniProtKB-KW"/>
</dbReference>
<evidence type="ECO:0000313" key="3">
    <source>
        <dbReference type="Proteomes" id="UP000243719"/>
    </source>
</evidence>
<dbReference type="EMBL" id="FNLO01000005">
    <property type="protein sequence ID" value="SDV48403.1"/>
    <property type="molecule type" value="Genomic_DNA"/>
</dbReference>
<organism evidence="2 3">
    <name type="scientific">Chitinasiproducens palmae</name>
    <dbReference type="NCBI Taxonomy" id="1770053"/>
    <lineage>
        <taxon>Bacteria</taxon>
        <taxon>Pseudomonadati</taxon>
        <taxon>Pseudomonadota</taxon>
        <taxon>Betaproteobacteria</taxon>
        <taxon>Burkholderiales</taxon>
        <taxon>Burkholderiaceae</taxon>
        <taxon>Chitinasiproducens</taxon>
    </lineage>
</organism>
<dbReference type="SUPFAM" id="SSF53448">
    <property type="entry name" value="Nucleotide-diphospho-sugar transferases"/>
    <property type="match status" value="1"/>
</dbReference>
<dbReference type="NCBIfam" id="TIGR03469">
    <property type="entry name" value="HpnB"/>
    <property type="match status" value="1"/>
</dbReference>
<dbReference type="InterPro" id="IPR029044">
    <property type="entry name" value="Nucleotide-diphossugar_trans"/>
</dbReference>
<keyword evidence="1" id="KW-0472">Membrane</keyword>
<evidence type="ECO:0000256" key="1">
    <source>
        <dbReference type="SAM" id="Phobius"/>
    </source>
</evidence>
<reference evidence="3" key="1">
    <citation type="submission" date="2016-09" db="EMBL/GenBank/DDBJ databases">
        <authorList>
            <person name="Varghese N."/>
            <person name="Submissions S."/>
        </authorList>
    </citation>
    <scope>NUCLEOTIDE SEQUENCE [LARGE SCALE GENOMIC DNA]</scope>
    <source>
        <strain evidence="3">JS23</strain>
    </source>
</reference>
<dbReference type="Gene3D" id="3.90.550.10">
    <property type="entry name" value="Spore Coat Polysaccharide Biosynthesis Protein SpsA, Chain A"/>
    <property type="match status" value="1"/>
</dbReference>
<dbReference type="PANTHER" id="PTHR43646:SF3">
    <property type="entry name" value="SLR1566 PROTEIN"/>
    <property type="match status" value="1"/>
</dbReference>